<dbReference type="EMBL" id="QVLV01000004">
    <property type="protein sequence ID" value="RGE62522.1"/>
    <property type="molecule type" value="Genomic_DNA"/>
</dbReference>
<gene>
    <name evidence="9" type="ORF">DXC51_07970</name>
</gene>
<dbReference type="GO" id="GO:0005886">
    <property type="term" value="C:plasma membrane"/>
    <property type="evidence" value="ECO:0007669"/>
    <property type="project" value="UniProtKB-SubCell"/>
</dbReference>
<dbReference type="AlphaFoldDB" id="A0A3E3I7U9"/>
<dbReference type="SUPFAM" id="SSF161098">
    <property type="entry name" value="MetI-like"/>
    <property type="match status" value="1"/>
</dbReference>
<protein>
    <submittedName>
        <fullName evidence="9">Sugar ABC transporter permease</fullName>
    </submittedName>
</protein>
<dbReference type="InterPro" id="IPR050809">
    <property type="entry name" value="UgpAE/MalFG_permease"/>
</dbReference>
<keyword evidence="2 7" id="KW-0813">Transport</keyword>
<organism evidence="9 10">
    <name type="scientific">Eisenbergiella massiliensis</name>
    <dbReference type="NCBI Taxonomy" id="1720294"/>
    <lineage>
        <taxon>Bacteria</taxon>
        <taxon>Bacillati</taxon>
        <taxon>Bacillota</taxon>
        <taxon>Clostridia</taxon>
        <taxon>Lachnospirales</taxon>
        <taxon>Lachnospiraceae</taxon>
        <taxon>Eisenbergiella</taxon>
    </lineage>
</organism>
<proteinExistence type="inferred from homology"/>
<feature type="transmembrane region" description="Helical" evidence="7">
    <location>
        <begin position="51"/>
        <end position="77"/>
    </location>
</feature>
<evidence type="ECO:0000256" key="6">
    <source>
        <dbReference type="ARBA" id="ARBA00023136"/>
    </source>
</evidence>
<evidence type="ECO:0000256" key="3">
    <source>
        <dbReference type="ARBA" id="ARBA00022475"/>
    </source>
</evidence>
<comment type="caution">
    <text evidence="9">The sequence shown here is derived from an EMBL/GenBank/DDBJ whole genome shotgun (WGS) entry which is preliminary data.</text>
</comment>
<feature type="domain" description="ABC transmembrane type-1" evidence="8">
    <location>
        <begin position="112"/>
        <end position="327"/>
    </location>
</feature>
<evidence type="ECO:0000259" key="8">
    <source>
        <dbReference type="PROSITE" id="PS50928"/>
    </source>
</evidence>
<keyword evidence="5 7" id="KW-1133">Transmembrane helix</keyword>
<keyword evidence="10" id="KW-1185">Reference proteome</keyword>
<comment type="subcellular location">
    <subcellularLocation>
        <location evidence="1 7">Cell membrane</location>
        <topology evidence="1 7">Multi-pass membrane protein</topology>
    </subcellularLocation>
</comment>
<feature type="transmembrane region" description="Helical" evidence="7">
    <location>
        <begin position="111"/>
        <end position="137"/>
    </location>
</feature>
<dbReference type="CDD" id="cd06261">
    <property type="entry name" value="TM_PBP2"/>
    <property type="match status" value="1"/>
</dbReference>
<evidence type="ECO:0000313" key="9">
    <source>
        <dbReference type="EMBL" id="RGE62522.1"/>
    </source>
</evidence>
<dbReference type="InterPro" id="IPR000515">
    <property type="entry name" value="MetI-like"/>
</dbReference>
<dbReference type="Proteomes" id="UP000260812">
    <property type="component" value="Unassembled WGS sequence"/>
</dbReference>
<feature type="transmembrane region" description="Helical" evidence="7">
    <location>
        <begin position="306"/>
        <end position="331"/>
    </location>
</feature>
<evidence type="ECO:0000256" key="4">
    <source>
        <dbReference type="ARBA" id="ARBA00022692"/>
    </source>
</evidence>
<comment type="similarity">
    <text evidence="7">Belongs to the binding-protein-dependent transport system permease family.</text>
</comment>
<evidence type="ECO:0000256" key="7">
    <source>
        <dbReference type="RuleBase" id="RU363032"/>
    </source>
</evidence>
<name>A0A3E3I7U9_9FIRM</name>
<feature type="transmembrane region" description="Helical" evidence="7">
    <location>
        <begin position="251"/>
        <end position="270"/>
    </location>
</feature>
<dbReference type="PROSITE" id="PS50928">
    <property type="entry name" value="ABC_TM1"/>
    <property type="match status" value="1"/>
</dbReference>
<dbReference type="InterPro" id="IPR035906">
    <property type="entry name" value="MetI-like_sf"/>
</dbReference>
<feature type="transmembrane region" description="Helical" evidence="7">
    <location>
        <begin position="149"/>
        <end position="172"/>
    </location>
</feature>
<evidence type="ECO:0000256" key="1">
    <source>
        <dbReference type="ARBA" id="ARBA00004651"/>
    </source>
</evidence>
<dbReference type="Pfam" id="PF00528">
    <property type="entry name" value="BPD_transp_1"/>
    <property type="match status" value="1"/>
</dbReference>
<keyword evidence="4 7" id="KW-0812">Transmembrane</keyword>
<evidence type="ECO:0000313" key="10">
    <source>
        <dbReference type="Proteomes" id="UP000260812"/>
    </source>
</evidence>
<reference evidence="9" key="1">
    <citation type="submission" date="2018-08" db="EMBL/GenBank/DDBJ databases">
        <title>A genome reference for cultivated species of the human gut microbiota.</title>
        <authorList>
            <person name="Zou Y."/>
            <person name="Xue W."/>
            <person name="Luo G."/>
        </authorList>
    </citation>
    <scope>NUCLEOTIDE SEQUENCE [LARGE SCALE GENOMIC DNA]</scope>
    <source>
        <strain evidence="9">TF05-5AC</strain>
    </source>
</reference>
<evidence type="ECO:0000256" key="5">
    <source>
        <dbReference type="ARBA" id="ARBA00022989"/>
    </source>
</evidence>
<evidence type="ECO:0000256" key="2">
    <source>
        <dbReference type="ARBA" id="ARBA00022448"/>
    </source>
</evidence>
<keyword evidence="6 7" id="KW-0472">Membrane</keyword>
<dbReference type="Gene3D" id="1.10.3720.10">
    <property type="entry name" value="MetI-like"/>
    <property type="match status" value="1"/>
</dbReference>
<accession>A0A3E3I7U9</accession>
<sequence>MVRSIYCHFLEGRKCGIMGLQKKLKEAEQTMTNIKRTGVDRHRAKKIKKYLPLYCLMAFPLLHIFVLKIIPLFGVLISFERYRPTKGIFGSQWVGLDNFRSFFNSHYFELIFSNTLILSVLGLIISFPLSIIFALMLNEVRHQRFKKAVQMITYAPHFISVVVLVGVMQQIFDPTIGILQFFVGKEAASQILLMADPKYFRLLHIGSGVWQSIGWSSILYTASLSNVSVELYDAARVDGATLMQKIRNIDFPCLVPTISITLIMAIGGIMNTGFDKIYLMQNGTNINVSEVISTFVYKKGLLQADFGYSTAVGLFNSIINCIMIVGANFTVKKITGESMY</sequence>
<dbReference type="GO" id="GO:0055085">
    <property type="term" value="P:transmembrane transport"/>
    <property type="evidence" value="ECO:0007669"/>
    <property type="project" value="InterPro"/>
</dbReference>
<keyword evidence="3" id="KW-1003">Cell membrane</keyword>
<dbReference type="PANTHER" id="PTHR43227:SF11">
    <property type="entry name" value="BLL4140 PROTEIN"/>
    <property type="match status" value="1"/>
</dbReference>
<dbReference type="PANTHER" id="PTHR43227">
    <property type="entry name" value="BLL4140 PROTEIN"/>
    <property type="match status" value="1"/>
</dbReference>